<keyword evidence="7" id="KW-0732">Signal</keyword>
<gene>
    <name evidence="10" type="ORF">NT01SARS_0658</name>
</gene>
<keyword evidence="2 6" id="KW-0812">Transmembrane</keyword>
<evidence type="ECO:0000256" key="3">
    <source>
        <dbReference type="ARBA" id="ARBA00022748"/>
    </source>
</evidence>
<dbReference type="InterPro" id="IPR003834">
    <property type="entry name" value="Cyt_c_assmbl_TM_dom"/>
</dbReference>
<evidence type="ECO:0000256" key="6">
    <source>
        <dbReference type="SAM" id="Phobius"/>
    </source>
</evidence>
<dbReference type="EMBL" id="JH611156">
    <property type="protein sequence ID" value="EJP72165.1"/>
    <property type="molecule type" value="Genomic_DNA"/>
</dbReference>
<dbReference type="AlphaFoldDB" id="J4WU68"/>
<feature type="chain" id="PRO_5003782496" evidence="7">
    <location>
        <begin position="19"/>
        <end position="659"/>
    </location>
</feature>
<evidence type="ECO:0000313" key="10">
    <source>
        <dbReference type="EMBL" id="EJP72165.1"/>
    </source>
</evidence>
<feature type="transmembrane region" description="Helical" evidence="6">
    <location>
        <begin position="420"/>
        <end position="441"/>
    </location>
</feature>
<reference evidence="10 11" key="1">
    <citation type="journal article" date="2012" name="ISME J.">
        <title>Genomic insights to SAR86, an abundant and uncultivated marine bacterial lineage.</title>
        <authorList>
            <person name="Dupont C.L."/>
            <person name="Rusch D.B."/>
            <person name="Yooseph S."/>
            <person name="Lombardo M.J."/>
            <person name="Richter R.A."/>
            <person name="Valas R."/>
            <person name="Novotny M."/>
            <person name="Yee-Greenbaum J."/>
            <person name="Selengut J.D."/>
            <person name="Haft D.H."/>
            <person name="Halpern A.L."/>
            <person name="Lasken R.S."/>
            <person name="Nealson K."/>
            <person name="Friedman R."/>
            <person name="Venter J.C."/>
        </authorList>
    </citation>
    <scope>NUCLEOTIDE SEQUENCE [LARGE SCALE GENOMIC DNA]</scope>
</reference>
<evidence type="ECO:0000256" key="1">
    <source>
        <dbReference type="ARBA" id="ARBA00004141"/>
    </source>
</evidence>
<feature type="domain" description="Thiol:disulfide interchange protein DsbD N-terminal" evidence="9">
    <location>
        <begin position="39"/>
        <end position="140"/>
    </location>
</feature>
<proteinExistence type="predicted"/>
<dbReference type="Proteomes" id="UP000010305">
    <property type="component" value="Unassembled WGS sequence"/>
</dbReference>
<dbReference type="GO" id="GO:0015035">
    <property type="term" value="F:protein-disulfide reductase activity"/>
    <property type="evidence" value="ECO:0007669"/>
    <property type="project" value="TreeGrafter"/>
</dbReference>
<name>J4WU68_9GAMM</name>
<feature type="transmembrane region" description="Helical" evidence="6">
    <location>
        <begin position="511"/>
        <end position="528"/>
    </location>
</feature>
<dbReference type="STRING" id="1123866.NT01SARS_0658"/>
<dbReference type="InterPro" id="IPR028250">
    <property type="entry name" value="DsbDN"/>
</dbReference>
<dbReference type="InterPro" id="IPR036249">
    <property type="entry name" value="Thioredoxin-like_sf"/>
</dbReference>
<evidence type="ECO:0000256" key="4">
    <source>
        <dbReference type="ARBA" id="ARBA00022989"/>
    </source>
</evidence>
<dbReference type="PANTHER" id="PTHR32234:SF3">
    <property type="entry name" value="SUPPRESSION OF COPPER SENSITIVITY PROTEIN"/>
    <property type="match status" value="1"/>
</dbReference>
<comment type="subcellular location">
    <subcellularLocation>
        <location evidence="1">Membrane</location>
        <topology evidence="1">Multi-pass membrane protein</topology>
    </subcellularLocation>
</comment>
<feature type="domain" description="Cytochrome C biogenesis protein transmembrane" evidence="8">
    <location>
        <begin position="266"/>
        <end position="475"/>
    </location>
</feature>
<feature type="transmembrane region" description="Helical" evidence="6">
    <location>
        <begin position="347"/>
        <end position="368"/>
    </location>
</feature>
<keyword evidence="3" id="KW-0201">Cytochrome c-type biogenesis</keyword>
<keyword evidence="4 6" id="KW-1133">Transmembrane helix</keyword>
<accession>J4WU68</accession>
<dbReference type="GO" id="GO:0016020">
    <property type="term" value="C:membrane"/>
    <property type="evidence" value="ECO:0007669"/>
    <property type="project" value="UniProtKB-SubCell"/>
</dbReference>
<feature type="transmembrane region" description="Helical" evidence="6">
    <location>
        <begin position="487"/>
        <end position="504"/>
    </location>
</feature>
<dbReference type="HOGENOM" id="CLU_014657_1_0_6"/>
<dbReference type="Pfam" id="PF11412">
    <property type="entry name" value="DsbD_N"/>
    <property type="match status" value="1"/>
</dbReference>
<organism evidence="10 11">
    <name type="scientific">SAR86 cluster bacterium SAR86A</name>
    <dbReference type="NCBI Taxonomy" id="1123866"/>
    <lineage>
        <taxon>Bacteria</taxon>
        <taxon>Pseudomonadati</taxon>
        <taxon>Pseudomonadota</taxon>
        <taxon>Gammaproteobacteria</taxon>
        <taxon>SAR86 cluster</taxon>
    </lineage>
</organism>
<dbReference type="Pfam" id="PF13899">
    <property type="entry name" value="Thioredoxin_7"/>
    <property type="match status" value="1"/>
</dbReference>
<evidence type="ECO:0000259" key="8">
    <source>
        <dbReference type="Pfam" id="PF02683"/>
    </source>
</evidence>
<evidence type="ECO:0000256" key="5">
    <source>
        <dbReference type="ARBA" id="ARBA00023136"/>
    </source>
</evidence>
<feature type="signal peptide" evidence="7">
    <location>
        <begin position="1"/>
        <end position="18"/>
    </location>
</feature>
<dbReference type="Pfam" id="PF02683">
    <property type="entry name" value="DsbD_TM"/>
    <property type="match status" value="1"/>
</dbReference>
<evidence type="ECO:0000259" key="9">
    <source>
        <dbReference type="Pfam" id="PF11412"/>
    </source>
</evidence>
<evidence type="ECO:0000256" key="7">
    <source>
        <dbReference type="SAM" id="SignalP"/>
    </source>
</evidence>
<feature type="transmembrane region" description="Helical" evidence="6">
    <location>
        <begin position="462"/>
        <end position="481"/>
    </location>
</feature>
<dbReference type="PANTHER" id="PTHR32234">
    <property type="entry name" value="THIOL:DISULFIDE INTERCHANGE PROTEIN DSBD"/>
    <property type="match status" value="1"/>
</dbReference>
<protein>
    <submittedName>
        <fullName evidence="10">Thiol:disulfide interchange protein</fullName>
    </submittedName>
</protein>
<dbReference type="Gene3D" id="3.40.30.10">
    <property type="entry name" value="Glutaredoxin"/>
    <property type="match status" value="1"/>
</dbReference>
<sequence>MKFLKISYLLFFCLALEAVIVDTGHANVSLVKFESLEGDRSKTLLGIKMDMQENWHTYWKNPGDSGGPIKVKWSHDNNISISKIYWPTPTLIPYEPLMTYGYKNFVIFPFEITNSNNKNSYIEANIDFLICDDICVPEKALIKTNLDEIKSDPSLNDWFLKVPDQILPVKASVDSEYINIRFSSPFDVSSAIFFVDEQDIVEHAENQKLSKEENNYLLSIKKVDYLESFENLSGVLSINNNESFIIDAEIENITQNSFNISFFQALIFAFVGGLILNLMPCVFPIISLKVLSFVSMSNQSPSKIRAHALSFCAGVMISFLLIGFAMILLKQAGLFLGWGFQLQSPTIVGLLSLLMFVIGLVLLSDINIGSSLTRLGGFGSSGSLAGSFSTGILAVVVASPCTAPFMGAALGYALIQPSGLTLPIFSALGLGFAFPYFVLSASPSLINYLPKPGNWMVTLKEFFAFPMFATSIWLIWVFSVQTSSNEVIFLLITILLISLLIWIGSRLNKSSYRIIILAIAVFVIFFQFKDIPSNEMQATKSLKLENYDYVEWNKNIENEYQSKNQAYLINFTAAWCITCQTNDKIALSRPAVKEYIFENNIEYIVADWTNKNDEILKTLETYNRNGVPLYIFWKPGMSESKILPAILTEQVLLDSFNNS</sequence>
<feature type="transmembrane region" description="Helical" evidence="6">
    <location>
        <begin position="262"/>
        <end position="286"/>
    </location>
</feature>
<dbReference type="GO" id="GO:0045454">
    <property type="term" value="P:cell redox homeostasis"/>
    <property type="evidence" value="ECO:0007669"/>
    <property type="project" value="TreeGrafter"/>
</dbReference>
<feature type="transmembrane region" description="Helical" evidence="6">
    <location>
        <begin position="306"/>
        <end position="327"/>
    </location>
</feature>
<keyword evidence="5 6" id="KW-0472">Membrane</keyword>
<dbReference type="GO" id="GO:0017004">
    <property type="term" value="P:cytochrome complex assembly"/>
    <property type="evidence" value="ECO:0007669"/>
    <property type="project" value="UniProtKB-KW"/>
</dbReference>
<evidence type="ECO:0000256" key="2">
    <source>
        <dbReference type="ARBA" id="ARBA00022692"/>
    </source>
</evidence>
<evidence type="ECO:0000313" key="11">
    <source>
        <dbReference type="Proteomes" id="UP000010305"/>
    </source>
</evidence>
<dbReference type="SUPFAM" id="SSF52833">
    <property type="entry name" value="Thioredoxin-like"/>
    <property type="match status" value="1"/>
</dbReference>